<sequence>MRFRLGRVQGGARRQRPRYAGFMTADASRHSAATWQARVDSVWADASATEEEVLERIAALAAELPESDPRGPFELGGAHDSAGHEERAAELYERAIALGLAGLPRAELDVQYASTLRVLGRADDAVRVLETTTRHDELGASPDAFHALALHAAGRSTEAVAVLLEALIPTLPKYQRSLIGYAAQLRAGDTGE</sequence>
<dbReference type="Proteomes" id="UP000319094">
    <property type="component" value="Unassembled WGS sequence"/>
</dbReference>
<dbReference type="Pfam" id="PF12688">
    <property type="entry name" value="TPR_5"/>
    <property type="match status" value="1"/>
</dbReference>
<evidence type="ECO:0000313" key="2">
    <source>
        <dbReference type="EMBL" id="TQL40785.1"/>
    </source>
</evidence>
<dbReference type="EMBL" id="VFON01000002">
    <property type="protein sequence ID" value="TQL40785.1"/>
    <property type="molecule type" value="Genomic_DNA"/>
</dbReference>
<dbReference type="InterPro" id="IPR011990">
    <property type="entry name" value="TPR-like_helical_dom_sf"/>
</dbReference>
<keyword evidence="3" id="KW-1185">Reference proteome</keyword>
<gene>
    <name evidence="2" type="ORF">FB468_3309</name>
</gene>
<evidence type="ECO:0000259" key="1">
    <source>
        <dbReference type="Pfam" id="PF12688"/>
    </source>
</evidence>
<protein>
    <submittedName>
        <fullName evidence="2">Tetratricopeptide repeat protein</fullName>
    </submittedName>
</protein>
<proteinExistence type="predicted"/>
<name>A0A542XY75_9MICO</name>
<dbReference type="InterPro" id="IPR041656">
    <property type="entry name" value="TPR_5"/>
</dbReference>
<reference evidence="2 3" key="1">
    <citation type="submission" date="2019-06" db="EMBL/GenBank/DDBJ databases">
        <title>Sequencing the genomes of 1000 actinobacteria strains.</title>
        <authorList>
            <person name="Klenk H.-P."/>
        </authorList>
    </citation>
    <scope>NUCLEOTIDE SEQUENCE [LARGE SCALE GENOMIC DNA]</scope>
    <source>
        <strain evidence="2 3">DSM 8803</strain>
    </source>
</reference>
<feature type="domain" description="Tetratrico peptide repeat group 5" evidence="1">
    <location>
        <begin position="73"/>
        <end position="185"/>
    </location>
</feature>
<accession>A0A542XY75</accession>
<evidence type="ECO:0000313" key="3">
    <source>
        <dbReference type="Proteomes" id="UP000319094"/>
    </source>
</evidence>
<organism evidence="2 3">
    <name type="scientific">Leucobacter komagatae</name>
    <dbReference type="NCBI Taxonomy" id="55969"/>
    <lineage>
        <taxon>Bacteria</taxon>
        <taxon>Bacillati</taxon>
        <taxon>Actinomycetota</taxon>
        <taxon>Actinomycetes</taxon>
        <taxon>Micrococcales</taxon>
        <taxon>Microbacteriaceae</taxon>
        <taxon>Leucobacter</taxon>
    </lineage>
</organism>
<dbReference type="SUPFAM" id="SSF48452">
    <property type="entry name" value="TPR-like"/>
    <property type="match status" value="1"/>
</dbReference>
<dbReference type="Gene3D" id="1.25.40.10">
    <property type="entry name" value="Tetratricopeptide repeat domain"/>
    <property type="match status" value="1"/>
</dbReference>
<dbReference type="AlphaFoldDB" id="A0A542XY75"/>
<comment type="caution">
    <text evidence="2">The sequence shown here is derived from an EMBL/GenBank/DDBJ whole genome shotgun (WGS) entry which is preliminary data.</text>
</comment>